<feature type="transmembrane region" description="Helical" evidence="6">
    <location>
        <begin position="73"/>
        <end position="90"/>
    </location>
</feature>
<dbReference type="Pfam" id="PF01825">
    <property type="entry name" value="GPS"/>
    <property type="match status" value="1"/>
</dbReference>
<dbReference type="InterPro" id="IPR000832">
    <property type="entry name" value="GPCR_2_secretin-like"/>
</dbReference>
<keyword evidence="4 6" id="KW-0472">Membrane</keyword>
<dbReference type="AlphaFoldDB" id="A0A667Z983"/>
<dbReference type="GO" id="GO:0004930">
    <property type="term" value="F:G protein-coupled receptor activity"/>
    <property type="evidence" value="ECO:0007669"/>
    <property type="project" value="InterPro"/>
</dbReference>
<dbReference type="InterPro" id="IPR017981">
    <property type="entry name" value="GPCR_2-like_7TM"/>
</dbReference>
<dbReference type="InterPro" id="IPR000203">
    <property type="entry name" value="GPS"/>
</dbReference>
<keyword evidence="3 6" id="KW-1133">Transmembrane helix</keyword>
<dbReference type="GO" id="GO:0007166">
    <property type="term" value="P:cell surface receptor signaling pathway"/>
    <property type="evidence" value="ECO:0007669"/>
    <property type="project" value="InterPro"/>
</dbReference>
<evidence type="ECO:0000313" key="9">
    <source>
        <dbReference type="Ensembl" id="ENSMMDP00005029561.1"/>
    </source>
</evidence>
<sequence>TTEGCLTVESNDSVSCQCTHLTFFAVLMSPTTNLSSSDVKSLTYITNIGCGLSIFFLAVALFMKGTSSQATKILMNLFIAMFCLNLTFLINETIANLGNFGACVTMAAAMHYALLATFSWFFIQALHLYLQLRSAPAAIKHYVIKISVVVAVILATEKYNLMVINTDGGTSVKMYVILHDYNNFCLYIFILRNKCTSLNGLFLGVNIGYYGVVFLFTFAAFVMVVHHISFMRKATAKSQDRGSLKTNTVSILGLFLLLGLTWAFAFFSYGPLVIPSYYIFTILNSFQGKLHPVTRRLTEAPQSAVQAAPLLQTLPSLLPMHRNNKAVHQWDS</sequence>
<evidence type="ECO:0000256" key="3">
    <source>
        <dbReference type="ARBA" id="ARBA00022989"/>
    </source>
</evidence>
<proteinExistence type="predicted"/>
<evidence type="ECO:0000259" key="8">
    <source>
        <dbReference type="PROSITE" id="PS50261"/>
    </source>
</evidence>
<dbReference type="Ensembl" id="ENSMMDT00005030255.1">
    <property type="protein sequence ID" value="ENSMMDP00005029561.1"/>
    <property type="gene ID" value="ENSMMDG00005014059.1"/>
</dbReference>
<dbReference type="Gene3D" id="1.20.1070.10">
    <property type="entry name" value="Rhodopsin 7-helix transmembrane proteins"/>
    <property type="match status" value="1"/>
</dbReference>
<accession>A0A667Z983</accession>
<name>A0A667Z983_9TELE</name>
<dbReference type="Gene3D" id="2.60.220.50">
    <property type="match status" value="1"/>
</dbReference>
<dbReference type="Proteomes" id="UP000472263">
    <property type="component" value="Chromosome 22"/>
</dbReference>
<dbReference type="PANTHER" id="PTHR12011">
    <property type="entry name" value="ADHESION G-PROTEIN COUPLED RECEPTOR"/>
    <property type="match status" value="1"/>
</dbReference>
<reference evidence="9" key="2">
    <citation type="submission" date="2025-08" db="UniProtKB">
        <authorList>
            <consortium name="Ensembl"/>
        </authorList>
    </citation>
    <scope>IDENTIFICATION</scope>
</reference>
<dbReference type="InterPro" id="IPR057244">
    <property type="entry name" value="GAIN_B"/>
</dbReference>
<protein>
    <submittedName>
        <fullName evidence="9">Uncharacterized protein</fullName>
    </submittedName>
</protein>
<dbReference type="InterPro" id="IPR046338">
    <property type="entry name" value="GAIN_dom_sf"/>
</dbReference>
<evidence type="ECO:0000259" key="7">
    <source>
        <dbReference type="PROSITE" id="PS50221"/>
    </source>
</evidence>
<dbReference type="GeneTree" id="ENSGT00940000164851"/>
<evidence type="ECO:0000256" key="5">
    <source>
        <dbReference type="ARBA" id="ARBA00023157"/>
    </source>
</evidence>
<dbReference type="Pfam" id="PF00002">
    <property type="entry name" value="7tm_2"/>
    <property type="match status" value="1"/>
</dbReference>
<feature type="transmembrane region" description="Helical" evidence="6">
    <location>
        <begin position="249"/>
        <end position="269"/>
    </location>
</feature>
<dbReference type="PANTHER" id="PTHR12011:SF474">
    <property type="entry name" value="ADHESION G PROTEIN-COUPLED RECEPTOR G11-RELATED"/>
    <property type="match status" value="1"/>
</dbReference>
<reference evidence="9" key="3">
    <citation type="submission" date="2025-09" db="UniProtKB">
        <authorList>
            <consortium name="Ensembl"/>
        </authorList>
    </citation>
    <scope>IDENTIFICATION</scope>
</reference>
<feature type="transmembrane region" description="Helical" evidence="6">
    <location>
        <begin position="110"/>
        <end position="130"/>
    </location>
</feature>
<keyword evidence="2 6" id="KW-0812">Transmembrane</keyword>
<keyword evidence="10" id="KW-1185">Reference proteome</keyword>
<feature type="transmembrane region" description="Helical" evidence="6">
    <location>
        <begin position="42"/>
        <end position="61"/>
    </location>
</feature>
<keyword evidence="5" id="KW-1015">Disulfide bond</keyword>
<dbReference type="GO" id="GO:0005886">
    <property type="term" value="C:plasma membrane"/>
    <property type="evidence" value="ECO:0007669"/>
    <property type="project" value="TreeGrafter"/>
</dbReference>
<dbReference type="GO" id="GO:0007189">
    <property type="term" value="P:adenylate cyclase-activating G protein-coupled receptor signaling pathway"/>
    <property type="evidence" value="ECO:0007669"/>
    <property type="project" value="TreeGrafter"/>
</dbReference>
<reference evidence="9" key="1">
    <citation type="submission" date="2019-06" db="EMBL/GenBank/DDBJ databases">
        <authorList>
            <consortium name="Wellcome Sanger Institute Data Sharing"/>
        </authorList>
    </citation>
    <scope>NUCLEOTIDE SEQUENCE [LARGE SCALE GENOMIC DNA]</scope>
</reference>
<evidence type="ECO:0000256" key="4">
    <source>
        <dbReference type="ARBA" id="ARBA00023136"/>
    </source>
</evidence>
<feature type="domain" description="GAIN-B" evidence="7">
    <location>
        <begin position="1"/>
        <end position="34"/>
    </location>
</feature>
<dbReference type="PROSITE" id="PS50261">
    <property type="entry name" value="G_PROTEIN_RECEP_F2_4"/>
    <property type="match status" value="1"/>
</dbReference>
<evidence type="ECO:0000313" key="10">
    <source>
        <dbReference type="Proteomes" id="UP000472263"/>
    </source>
</evidence>
<feature type="transmembrane region" description="Helical" evidence="6">
    <location>
        <begin position="142"/>
        <end position="161"/>
    </location>
</feature>
<dbReference type="PROSITE" id="PS50221">
    <property type="entry name" value="GAIN_B"/>
    <property type="match status" value="1"/>
</dbReference>
<evidence type="ECO:0000256" key="6">
    <source>
        <dbReference type="SAM" id="Phobius"/>
    </source>
</evidence>
<comment type="subcellular location">
    <subcellularLocation>
        <location evidence="1">Membrane</location>
        <topology evidence="1">Multi-pass membrane protein</topology>
    </subcellularLocation>
</comment>
<feature type="transmembrane region" description="Helical" evidence="6">
    <location>
        <begin position="207"/>
        <end position="228"/>
    </location>
</feature>
<feature type="domain" description="G-protein coupled receptors family 2 profile 2" evidence="8">
    <location>
        <begin position="42"/>
        <end position="299"/>
    </location>
</feature>
<evidence type="ECO:0000256" key="1">
    <source>
        <dbReference type="ARBA" id="ARBA00004141"/>
    </source>
</evidence>
<dbReference type="InParanoid" id="A0A667Z983"/>
<organism evidence="9 10">
    <name type="scientific">Myripristis murdjan</name>
    <name type="common">pinecone soldierfish</name>
    <dbReference type="NCBI Taxonomy" id="586833"/>
    <lineage>
        <taxon>Eukaryota</taxon>
        <taxon>Metazoa</taxon>
        <taxon>Chordata</taxon>
        <taxon>Craniata</taxon>
        <taxon>Vertebrata</taxon>
        <taxon>Euteleostomi</taxon>
        <taxon>Actinopterygii</taxon>
        <taxon>Neopterygii</taxon>
        <taxon>Teleostei</taxon>
        <taxon>Neoteleostei</taxon>
        <taxon>Acanthomorphata</taxon>
        <taxon>Holocentriformes</taxon>
        <taxon>Holocentridae</taxon>
        <taxon>Myripristis</taxon>
    </lineage>
</organism>
<evidence type="ECO:0000256" key="2">
    <source>
        <dbReference type="ARBA" id="ARBA00022692"/>
    </source>
</evidence>